<dbReference type="SMART" id="SM00320">
    <property type="entry name" value="WD40"/>
    <property type="match status" value="4"/>
</dbReference>
<feature type="repeat" description="WD" evidence="1">
    <location>
        <begin position="194"/>
        <end position="236"/>
    </location>
</feature>
<accession>A0A2Z7CVA2</accession>
<evidence type="ECO:0000313" key="5">
    <source>
        <dbReference type="Proteomes" id="UP000250235"/>
    </source>
</evidence>
<evidence type="ECO:0000259" key="3">
    <source>
        <dbReference type="Pfam" id="PF04003"/>
    </source>
</evidence>
<dbReference type="EMBL" id="KQ992178">
    <property type="protein sequence ID" value="KZV50992.1"/>
    <property type="molecule type" value="Genomic_DNA"/>
</dbReference>
<proteinExistence type="predicted"/>
<dbReference type="Pfam" id="PF04003">
    <property type="entry name" value="Utp12"/>
    <property type="match status" value="1"/>
</dbReference>
<dbReference type="SUPFAM" id="SSF50978">
    <property type="entry name" value="WD40 repeat-like"/>
    <property type="match status" value="1"/>
</dbReference>
<keyword evidence="5" id="KW-1185">Reference proteome</keyword>
<dbReference type="Pfam" id="PF00400">
    <property type="entry name" value="WD40"/>
    <property type="match status" value="2"/>
</dbReference>
<dbReference type="InterPro" id="IPR001680">
    <property type="entry name" value="WD40_rpt"/>
</dbReference>
<dbReference type="InterPro" id="IPR015943">
    <property type="entry name" value="WD40/YVTN_repeat-like_dom_sf"/>
</dbReference>
<feature type="compositionally biased region" description="Acidic residues" evidence="2">
    <location>
        <begin position="539"/>
        <end position="556"/>
    </location>
</feature>
<dbReference type="PROSITE" id="PS50082">
    <property type="entry name" value="WD_REPEATS_2"/>
    <property type="match status" value="1"/>
</dbReference>
<protein>
    <submittedName>
        <fullName evidence="4">WD repeat-containing protein 43-like</fullName>
    </submittedName>
</protein>
<dbReference type="OrthoDB" id="30195at2759"/>
<dbReference type="PANTHER" id="PTHR45290">
    <property type="entry name" value="OS03G0300300 PROTEIN"/>
    <property type="match status" value="1"/>
</dbReference>
<feature type="compositionally biased region" description="Basic and acidic residues" evidence="2">
    <location>
        <begin position="557"/>
        <end position="566"/>
    </location>
</feature>
<evidence type="ECO:0000313" key="4">
    <source>
        <dbReference type="EMBL" id="KZV50992.1"/>
    </source>
</evidence>
<sequence>MGSSHIRDILTAFSPSLDFFALSLGDGRIKIWDTGKGQVQTEFANIASAESTGIFGKHERGHLSMDYTCMKWLSLEIKKKRKLGSSLLILGTGTGDVLALDVSAGQVKWSINNCHPGGVNAISFPANGSIIYAAGVDGMVCEINSMSGDLLGKFSAMSRSISSLSVSPDGKMVATAAAQLKIFNSSDCKKLQRFSGHPGPVRCMVFSEDGKYVLSSAMGERYVAIWRIDGSKEKSAYLFLAMDHPAVFLDCRCSSCGDEDDTGLSVLAISEMGVCYFWHANTMDELRNSKATKICIPCDEGQKPKGEVSVFAAKLKSGTDINLNISHDGILLPITQSQKSKKASDMHNRVTALDRSNAEGALRPMPKVFDPVDGKFGAKPVEQKGKEFDSVSLCMEDQLKTLGILGNSDDSLSSILNSSMLKAIDLEANTPYKKMKTAILLMGPNDAINLLKALIDLWQSRYKSGAHVLPWIRCLLIYHGDHVKSQEPKLLDNLNKLTKSKGAAMNALFQLSGRLQLVLAQIDKATSNKSLVVEHNEQDDATEDESIDEVLYDVDEDSHSSSENDD</sequence>
<dbReference type="AlphaFoldDB" id="A0A2Z7CVA2"/>
<gene>
    <name evidence="4" type="ORF">F511_15235</name>
</gene>
<dbReference type="PANTHER" id="PTHR45290:SF1">
    <property type="entry name" value="OS03G0300300 PROTEIN"/>
    <property type="match status" value="1"/>
</dbReference>
<dbReference type="InterPro" id="IPR036322">
    <property type="entry name" value="WD40_repeat_dom_sf"/>
</dbReference>
<evidence type="ECO:0000256" key="1">
    <source>
        <dbReference type="PROSITE-ProRule" id="PRU00221"/>
    </source>
</evidence>
<dbReference type="Gene3D" id="2.130.10.10">
    <property type="entry name" value="YVTN repeat-like/Quinoprotein amine dehydrogenase"/>
    <property type="match status" value="1"/>
</dbReference>
<organism evidence="4 5">
    <name type="scientific">Dorcoceras hygrometricum</name>
    <dbReference type="NCBI Taxonomy" id="472368"/>
    <lineage>
        <taxon>Eukaryota</taxon>
        <taxon>Viridiplantae</taxon>
        <taxon>Streptophyta</taxon>
        <taxon>Embryophyta</taxon>
        <taxon>Tracheophyta</taxon>
        <taxon>Spermatophyta</taxon>
        <taxon>Magnoliopsida</taxon>
        <taxon>eudicotyledons</taxon>
        <taxon>Gunneridae</taxon>
        <taxon>Pentapetalae</taxon>
        <taxon>asterids</taxon>
        <taxon>lamiids</taxon>
        <taxon>Lamiales</taxon>
        <taxon>Gesneriaceae</taxon>
        <taxon>Didymocarpoideae</taxon>
        <taxon>Trichosporeae</taxon>
        <taxon>Loxocarpinae</taxon>
        <taxon>Dorcoceras</taxon>
    </lineage>
</organism>
<name>A0A2Z7CVA2_9LAMI</name>
<dbReference type="InterPro" id="IPR007148">
    <property type="entry name" value="SSU_processome_Utp12"/>
</dbReference>
<feature type="domain" description="Small-subunit processome Utp12" evidence="3">
    <location>
        <begin position="429"/>
        <end position="519"/>
    </location>
</feature>
<reference evidence="4 5" key="1">
    <citation type="journal article" date="2015" name="Proc. Natl. Acad. Sci. U.S.A.">
        <title>The resurrection genome of Boea hygrometrica: A blueprint for survival of dehydration.</title>
        <authorList>
            <person name="Xiao L."/>
            <person name="Yang G."/>
            <person name="Zhang L."/>
            <person name="Yang X."/>
            <person name="Zhao S."/>
            <person name="Ji Z."/>
            <person name="Zhou Q."/>
            <person name="Hu M."/>
            <person name="Wang Y."/>
            <person name="Chen M."/>
            <person name="Xu Y."/>
            <person name="Jin H."/>
            <person name="Xiao X."/>
            <person name="Hu G."/>
            <person name="Bao F."/>
            <person name="Hu Y."/>
            <person name="Wan P."/>
            <person name="Li L."/>
            <person name="Deng X."/>
            <person name="Kuang T."/>
            <person name="Xiang C."/>
            <person name="Zhu J.K."/>
            <person name="Oliver M.J."/>
            <person name="He Y."/>
        </authorList>
    </citation>
    <scope>NUCLEOTIDE SEQUENCE [LARGE SCALE GENOMIC DNA]</scope>
    <source>
        <strain evidence="5">cv. XS01</strain>
    </source>
</reference>
<evidence type="ECO:0000256" key="2">
    <source>
        <dbReference type="SAM" id="MobiDB-lite"/>
    </source>
</evidence>
<dbReference type="Proteomes" id="UP000250235">
    <property type="component" value="Unassembled WGS sequence"/>
</dbReference>
<keyword evidence="1" id="KW-0853">WD repeat</keyword>
<feature type="region of interest" description="Disordered" evidence="2">
    <location>
        <begin position="531"/>
        <end position="566"/>
    </location>
</feature>